<accession>A0A0P0WQ40</accession>
<feature type="non-terminal residue" evidence="1">
    <location>
        <position position="1"/>
    </location>
</feature>
<sequence>KILPRLHFTVMVMEKILLRGGRSGGVTSD</sequence>
<evidence type="ECO:0000313" key="2">
    <source>
        <dbReference type="Proteomes" id="UP000059680"/>
    </source>
</evidence>
<organism evidence="1 2">
    <name type="scientific">Oryza sativa subsp. japonica</name>
    <name type="common">Rice</name>
    <dbReference type="NCBI Taxonomy" id="39947"/>
    <lineage>
        <taxon>Eukaryota</taxon>
        <taxon>Viridiplantae</taxon>
        <taxon>Streptophyta</taxon>
        <taxon>Embryophyta</taxon>
        <taxon>Tracheophyta</taxon>
        <taxon>Spermatophyta</taxon>
        <taxon>Magnoliopsida</taxon>
        <taxon>Liliopsida</taxon>
        <taxon>Poales</taxon>
        <taxon>Poaceae</taxon>
        <taxon>BOP clade</taxon>
        <taxon>Oryzoideae</taxon>
        <taxon>Oryzeae</taxon>
        <taxon>Oryzinae</taxon>
        <taxon>Oryza</taxon>
        <taxon>Oryza sativa</taxon>
    </lineage>
</organism>
<keyword evidence="2" id="KW-1185">Reference proteome</keyword>
<gene>
    <name evidence="1" type="ordered locus">Os05g0571300</name>
    <name evidence="1" type="ORF">OSNPB_050571300</name>
</gene>
<proteinExistence type="predicted"/>
<reference evidence="1 2" key="2">
    <citation type="journal article" date="2013" name="Plant Cell Physiol.">
        <title>Rice Annotation Project Database (RAP-DB): an integrative and interactive database for rice genomics.</title>
        <authorList>
            <person name="Sakai H."/>
            <person name="Lee S.S."/>
            <person name="Tanaka T."/>
            <person name="Numa H."/>
            <person name="Kim J."/>
            <person name="Kawahara Y."/>
            <person name="Wakimoto H."/>
            <person name="Yang C.C."/>
            <person name="Iwamoto M."/>
            <person name="Abe T."/>
            <person name="Yamada Y."/>
            <person name="Muto A."/>
            <person name="Inokuchi H."/>
            <person name="Ikemura T."/>
            <person name="Matsumoto T."/>
            <person name="Sasaki T."/>
            <person name="Itoh T."/>
        </authorList>
    </citation>
    <scope>NUCLEOTIDE SEQUENCE [LARGE SCALE GENOMIC DNA]</scope>
    <source>
        <strain evidence="2">cv. Nipponbare</strain>
    </source>
</reference>
<dbReference type="Proteomes" id="UP000059680">
    <property type="component" value="Chromosome 5"/>
</dbReference>
<dbReference type="EMBL" id="AP014961">
    <property type="protein sequence ID" value="BAS95430.1"/>
    <property type="molecule type" value="Genomic_DNA"/>
</dbReference>
<reference evidence="1 2" key="3">
    <citation type="journal article" date="2013" name="Rice">
        <title>Improvement of the Oryza sativa Nipponbare reference genome using next generation sequence and optical map data.</title>
        <authorList>
            <person name="Kawahara Y."/>
            <person name="de la Bastide M."/>
            <person name="Hamilton J.P."/>
            <person name="Kanamori H."/>
            <person name="McCombie W.R."/>
            <person name="Ouyang S."/>
            <person name="Schwartz D.C."/>
            <person name="Tanaka T."/>
            <person name="Wu J."/>
            <person name="Zhou S."/>
            <person name="Childs K.L."/>
            <person name="Davidson R.M."/>
            <person name="Lin H."/>
            <person name="Quesada-Ocampo L."/>
            <person name="Vaillancourt B."/>
            <person name="Sakai H."/>
            <person name="Lee S.S."/>
            <person name="Kim J."/>
            <person name="Numa H."/>
            <person name="Itoh T."/>
            <person name="Buell C.R."/>
            <person name="Matsumoto T."/>
        </authorList>
    </citation>
    <scope>NUCLEOTIDE SEQUENCE [LARGE SCALE GENOMIC DNA]</scope>
    <source>
        <strain evidence="2">cv. Nipponbare</strain>
    </source>
</reference>
<dbReference type="Gramene" id="Os05t0571300-01">
    <property type="protein sequence ID" value="Os05t0571300-01"/>
    <property type="gene ID" value="Os05g0571300"/>
</dbReference>
<name>A0A0P0WQ40_ORYSJ</name>
<reference evidence="2" key="1">
    <citation type="journal article" date="2005" name="Nature">
        <title>The map-based sequence of the rice genome.</title>
        <authorList>
            <consortium name="International rice genome sequencing project (IRGSP)"/>
            <person name="Matsumoto T."/>
            <person name="Wu J."/>
            <person name="Kanamori H."/>
            <person name="Katayose Y."/>
            <person name="Fujisawa M."/>
            <person name="Namiki N."/>
            <person name="Mizuno H."/>
            <person name="Yamamoto K."/>
            <person name="Antonio B.A."/>
            <person name="Baba T."/>
            <person name="Sakata K."/>
            <person name="Nagamura Y."/>
            <person name="Aoki H."/>
            <person name="Arikawa K."/>
            <person name="Arita K."/>
            <person name="Bito T."/>
            <person name="Chiden Y."/>
            <person name="Fujitsuka N."/>
            <person name="Fukunaka R."/>
            <person name="Hamada M."/>
            <person name="Harada C."/>
            <person name="Hayashi A."/>
            <person name="Hijishita S."/>
            <person name="Honda M."/>
            <person name="Hosokawa S."/>
            <person name="Ichikawa Y."/>
            <person name="Idonuma A."/>
            <person name="Iijima M."/>
            <person name="Ikeda M."/>
            <person name="Ikeno M."/>
            <person name="Ito K."/>
            <person name="Ito S."/>
            <person name="Ito T."/>
            <person name="Ito Y."/>
            <person name="Ito Y."/>
            <person name="Iwabuchi A."/>
            <person name="Kamiya K."/>
            <person name="Karasawa W."/>
            <person name="Kurita K."/>
            <person name="Katagiri S."/>
            <person name="Kikuta A."/>
            <person name="Kobayashi H."/>
            <person name="Kobayashi N."/>
            <person name="Machita K."/>
            <person name="Maehara T."/>
            <person name="Masukawa M."/>
            <person name="Mizubayashi T."/>
            <person name="Mukai Y."/>
            <person name="Nagasaki H."/>
            <person name="Nagata Y."/>
            <person name="Naito S."/>
            <person name="Nakashima M."/>
            <person name="Nakama Y."/>
            <person name="Nakamichi Y."/>
            <person name="Nakamura M."/>
            <person name="Meguro A."/>
            <person name="Negishi M."/>
            <person name="Ohta I."/>
            <person name="Ohta T."/>
            <person name="Okamoto M."/>
            <person name="Ono N."/>
            <person name="Saji S."/>
            <person name="Sakaguchi M."/>
            <person name="Sakai K."/>
            <person name="Shibata M."/>
            <person name="Shimokawa T."/>
            <person name="Song J."/>
            <person name="Takazaki Y."/>
            <person name="Terasawa K."/>
            <person name="Tsugane M."/>
            <person name="Tsuji K."/>
            <person name="Ueda S."/>
            <person name="Waki K."/>
            <person name="Yamagata H."/>
            <person name="Yamamoto M."/>
            <person name="Yamamoto S."/>
            <person name="Yamane H."/>
            <person name="Yoshiki S."/>
            <person name="Yoshihara R."/>
            <person name="Yukawa K."/>
            <person name="Zhong H."/>
            <person name="Yano M."/>
            <person name="Yuan Q."/>
            <person name="Ouyang S."/>
            <person name="Liu J."/>
            <person name="Jones K.M."/>
            <person name="Gansberger K."/>
            <person name="Moffat K."/>
            <person name="Hill J."/>
            <person name="Bera J."/>
            <person name="Fadrosh D."/>
            <person name="Jin S."/>
            <person name="Johri S."/>
            <person name="Kim M."/>
            <person name="Overton L."/>
            <person name="Reardon M."/>
            <person name="Tsitrin T."/>
            <person name="Vuong H."/>
            <person name="Weaver B."/>
            <person name="Ciecko A."/>
            <person name="Tallon L."/>
            <person name="Jackson J."/>
            <person name="Pai G."/>
            <person name="Aken S.V."/>
            <person name="Utterback T."/>
            <person name="Reidmuller S."/>
            <person name="Feldblyum T."/>
            <person name="Hsiao J."/>
            <person name="Zismann V."/>
            <person name="Iobst S."/>
            <person name="de Vazeille A.R."/>
            <person name="Buell C.R."/>
            <person name="Ying K."/>
            <person name="Li Y."/>
            <person name="Lu T."/>
            <person name="Huang Y."/>
            <person name="Zhao Q."/>
            <person name="Feng Q."/>
            <person name="Zhang L."/>
            <person name="Zhu J."/>
            <person name="Weng Q."/>
            <person name="Mu J."/>
            <person name="Lu Y."/>
            <person name="Fan D."/>
            <person name="Liu Y."/>
            <person name="Guan J."/>
            <person name="Zhang Y."/>
            <person name="Yu S."/>
            <person name="Liu X."/>
            <person name="Zhang Y."/>
            <person name="Hong G."/>
            <person name="Han B."/>
            <person name="Choisne N."/>
            <person name="Demange N."/>
            <person name="Orjeda G."/>
            <person name="Samain S."/>
            <person name="Cattolico L."/>
            <person name="Pelletier E."/>
            <person name="Couloux A."/>
            <person name="Segurens B."/>
            <person name="Wincker P."/>
            <person name="D'Hont A."/>
            <person name="Scarpelli C."/>
            <person name="Weissenbach J."/>
            <person name="Salanoubat M."/>
            <person name="Quetier F."/>
            <person name="Yu Y."/>
            <person name="Kim H.R."/>
            <person name="Rambo T."/>
            <person name="Currie J."/>
            <person name="Collura K."/>
            <person name="Luo M."/>
            <person name="Yang T."/>
            <person name="Ammiraju J.S.S."/>
            <person name="Engler F."/>
            <person name="Soderlund C."/>
            <person name="Wing R.A."/>
            <person name="Palmer L.E."/>
            <person name="de la Bastide M."/>
            <person name="Spiegel L."/>
            <person name="Nascimento L."/>
            <person name="Zutavern T."/>
            <person name="O'Shaughnessy A."/>
            <person name="Dike S."/>
            <person name="Dedhia N."/>
            <person name="Preston R."/>
            <person name="Balija V."/>
            <person name="McCombie W.R."/>
            <person name="Chow T."/>
            <person name="Chen H."/>
            <person name="Chung M."/>
            <person name="Chen C."/>
            <person name="Shaw J."/>
            <person name="Wu H."/>
            <person name="Hsiao K."/>
            <person name="Chao Y."/>
            <person name="Chu M."/>
            <person name="Cheng C."/>
            <person name="Hour A."/>
            <person name="Lee P."/>
            <person name="Lin S."/>
            <person name="Lin Y."/>
            <person name="Liou J."/>
            <person name="Liu S."/>
            <person name="Hsing Y."/>
            <person name="Raghuvanshi S."/>
            <person name="Mohanty A."/>
            <person name="Bharti A.K."/>
            <person name="Gaur A."/>
            <person name="Gupta V."/>
            <person name="Kumar D."/>
            <person name="Ravi V."/>
            <person name="Vij S."/>
            <person name="Kapur A."/>
            <person name="Khurana P."/>
            <person name="Khurana P."/>
            <person name="Khurana J.P."/>
            <person name="Tyagi A.K."/>
            <person name="Gaikwad K."/>
            <person name="Singh A."/>
            <person name="Dalal V."/>
            <person name="Srivastava S."/>
            <person name="Dixit A."/>
            <person name="Pal A.K."/>
            <person name="Ghazi I.A."/>
            <person name="Yadav M."/>
            <person name="Pandit A."/>
            <person name="Bhargava A."/>
            <person name="Sureshbabu K."/>
            <person name="Batra K."/>
            <person name="Sharma T.R."/>
            <person name="Mohapatra T."/>
            <person name="Singh N.K."/>
            <person name="Messing J."/>
            <person name="Nelson A.B."/>
            <person name="Fuks G."/>
            <person name="Kavchok S."/>
            <person name="Keizer G."/>
            <person name="Linton E."/>
            <person name="Llaca V."/>
            <person name="Song R."/>
            <person name="Tanyolac B."/>
            <person name="Young S."/>
            <person name="Ho-Il K."/>
            <person name="Hahn J.H."/>
            <person name="Sangsakoo G."/>
            <person name="Vanavichit A."/>
            <person name="de Mattos Luiz.A.T."/>
            <person name="Zimmer P.D."/>
            <person name="Malone G."/>
            <person name="Dellagostin O."/>
            <person name="de Oliveira A.C."/>
            <person name="Bevan M."/>
            <person name="Bancroft I."/>
            <person name="Minx P."/>
            <person name="Cordum H."/>
            <person name="Wilson R."/>
            <person name="Cheng Z."/>
            <person name="Jin W."/>
            <person name="Jiang J."/>
            <person name="Leong S.A."/>
            <person name="Iwama H."/>
            <person name="Gojobori T."/>
            <person name="Itoh T."/>
            <person name="Niimura Y."/>
            <person name="Fujii Y."/>
            <person name="Habara T."/>
            <person name="Sakai H."/>
            <person name="Sato Y."/>
            <person name="Wilson G."/>
            <person name="Kumar K."/>
            <person name="McCouch S."/>
            <person name="Juretic N."/>
            <person name="Hoen D."/>
            <person name="Wright S."/>
            <person name="Bruskiewich R."/>
            <person name="Bureau T."/>
            <person name="Miyao A."/>
            <person name="Hirochika H."/>
            <person name="Nishikawa T."/>
            <person name="Kadowaki K."/>
            <person name="Sugiura M."/>
            <person name="Burr B."/>
            <person name="Sasaki T."/>
        </authorList>
    </citation>
    <scope>NUCLEOTIDE SEQUENCE [LARGE SCALE GENOMIC DNA]</scope>
    <source>
        <strain evidence="2">cv. Nipponbare</strain>
    </source>
</reference>
<dbReference type="ExpressionAtlas" id="A0A0P0WQ40">
    <property type="expression patterns" value="baseline and differential"/>
</dbReference>
<protein>
    <submittedName>
        <fullName evidence="1">Os05g0571300 protein</fullName>
    </submittedName>
</protein>
<evidence type="ECO:0000313" key="1">
    <source>
        <dbReference type="EMBL" id="BAS95430.1"/>
    </source>
</evidence>
<dbReference type="AlphaFoldDB" id="A0A0P0WQ40"/>